<reference evidence="1 2" key="1">
    <citation type="submission" date="2018-10" db="EMBL/GenBank/DDBJ databases">
        <title>The genome of Lysobacter enzymogenes OH11.</title>
        <authorList>
            <person name="Liu F."/>
            <person name="Zhao Y."/>
            <person name="Qian G."/>
            <person name="Chen Y."/>
            <person name="Xu H."/>
        </authorList>
    </citation>
    <scope>NUCLEOTIDE SEQUENCE [LARGE SCALE GENOMIC DNA]</scope>
    <source>
        <strain evidence="1 2">OH11</strain>
    </source>
</reference>
<name>A0A3N2RKA6_LYSEN</name>
<evidence type="ECO:0000313" key="2">
    <source>
        <dbReference type="Proteomes" id="UP000275910"/>
    </source>
</evidence>
<sequence>MLAMQQIGYLAVSSHGLNFNRAWSITPGPSLTMTANAGAALWHDQLSGLGEIRKYAREIPEGLKVYLQGDIALIPNMEVVPPTDNPFIPADERADKRADETAVAAGRGSKILHAREFTVSGAPDVETAIVDGVVRMTATKDAWLTAVRLTQIGPMQESYPLASGDTIYVCGSYLSLVRK</sequence>
<dbReference type="RefSeq" id="WP_123646720.1">
    <property type="nucleotide sequence ID" value="NZ_RCTY01000019.1"/>
</dbReference>
<evidence type="ECO:0000313" key="1">
    <source>
        <dbReference type="EMBL" id="ROU07902.1"/>
    </source>
</evidence>
<protein>
    <submittedName>
        <fullName evidence="1">Uncharacterized protein</fullName>
    </submittedName>
</protein>
<proteinExistence type="predicted"/>
<accession>A0A3N2RKA6</accession>
<organism evidence="1 2">
    <name type="scientific">Lysobacter enzymogenes</name>
    <dbReference type="NCBI Taxonomy" id="69"/>
    <lineage>
        <taxon>Bacteria</taxon>
        <taxon>Pseudomonadati</taxon>
        <taxon>Pseudomonadota</taxon>
        <taxon>Gammaproteobacteria</taxon>
        <taxon>Lysobacterales</taxon>
        <taxon>Lysobacteraceae</taxon>
        <taxon>Lysobacter</taxon>
    </lineage>
</organism>
<gene>
    <name evidence="1" type="ORF">D9T17_06785</name>
</gene>
<dbReference type="Proteomes" id="UP000275910">
    <property type="component" value="Unassembled WGS sequence"/>
</dbReference>
<dbReference type="AlphaFoldDB" id="A0A3N2RKA6"/>
<dbReference type="EMBL" id="RCTY01000019">
    <property type="protein sequence ID" value="ROU07902.1"/>
    <property type="molecule type" value="Genomic_DNA"/>
</dbReference>
<comment type="caution">
    <text evidence="1">The sequence shown here is derived from an EMBL/GenBank/DDBJ whole genome shotgun (WGS) entry which is preliminary data.</text>
</comment>